<comment type="caution">
    <text evidence="2">The sequence shown here is derived from an EMBL/GenBank/DDBJ whole genome shotgun (WGS) entry which is preliminary data.</text>
</comment>
<dbReference type="Pfam" id="PF13450">
    <property type="entry name" value="NAD_binding_8"/>
    <property type="match status" value="1"/>
</dbReference>
<evidence type="ECO:0000313" key="2">
    <source>
        <dbReference type="EMBL" id="HJD96476.1"/>
    </source>
</evidence>
<dbReference type="SUPFAM" id="SSF46548">
    <property type="entry name" value="alpha-helical ferredoxin"/>
    <property type="match status" value="2"/>
</dbReference>
<dbReference type="RefSeq" id="WP_304120827.1">
    <property type="nucleotide sequence ID" value="NZ_DYZA01000041.1"/>
</dbReference>
<dbReference type="EMBL" id="DYZA01000041">
    <property type="protein sequence ID" value="HJD96476.1"/>
    <property type="molecule type" value="Genomic_DNA"/>
</dbReference>
<dbReference type="Proteomes" id="UP000698963">
    <property type="component" value="Unassembled WGS sequence"/>
</dbReference>
<sequence>MNDSNIAIDTTLCLACGNCVDRCIMDNLRLSLPPCRQASPLGVNYQGIARLLSSGKEEEAARELRRSTPFGGLLSALSDPYAEKACSLGQSGGALRFADLLRYLVAAQPGIVYGAETNRLPSSSKKAAVIGAGPAGLQAAWILRMSGADVTVFEAAPEAGMTLTRIPAEEAGENDALPAVPAEIMEKTLAMLQGAGIHFLTSCPKGQAELESLCTEYDAVLCACGKGAVLPADKNGYVKDNLFAAGTCVKNQKSLSPLQAMASASKAAHAARNLLEGFDIDYESDERTARGLERFAGLGDREIAEVAPVTPASKLYTEEEARAEASRCLGCGRPYERNKTCWYCLPCEVVCPTQALHVRIPYLIR</sequence>
<proteinExistence type="predicted"/>
<dbReference type="InterPro" id="IPR009051">
    <property type="entry name" value="Helical_ferredxn"/>
</dbReference>
<evidence type="ECO:0000259" key="1">
    <source>
        <dbReference type="PROSITE" id="PS51379"/>
    </source>
</evidence>
<dbReference type="AlphaFoldDB" id="A0A921AUT8"/>
<dbReference type="InterPro" id="IPR017896">
    <property type="entry name" value="4Fe4S_Fe-S-bd"/>
</dbReference>
<reference evidence="2" key="1">
    <citation type="journal article" date="2021" name="PeerJ">
        <title>Extensive microbial diversity within the chicken gut microbiome revealed by metagenomics and culture.</title>
        <authorList>
            <person name="Gilroy R."/>
            <person name="Ravi A."/>
            <person name="Getino M."/>
            <person name="Pursley I."/>
            <person name="Horton D.L."/>
            <person name="Alikhan N.F."/>
            <person name="Baker D."/>
            <person name="Gharbi K."/>
            <person name="Hall N."/>
            <person name="Watson M."/>
            <person name="Adriaenssens E.M."/>
            <person name="Foster-Nyarko E."/>
            <person name="Jarju S."/>
            <person name="Secka A."/>
            <person name="Antonio M."/>
            <person name="Oren A."/>
            <person name="Chaudhuri R.R."/>
            <person name="La Ragione R."/>
            <person name="Hildebrand F."/>
            <person name="Pallen M.J."/>
        </authorList>
    </citation>
    <scope>NUCLEOTIDE SEQUENCE</scope>
    <source>
        <strain evidence="2">ChiGjej2B2-19336</strain>
    </source>
</reference>
<name>A0A921AUT8_9BACT</name>
<accession>A0A921AUT8</accession>
<protein>
    <submittedName>
        <fullName evidence="2">NAD(P)-binding protein</fullName>
    </submittedName>
</protein>
<dbReference type="GO" id="GO:0051536">
    <property type="term" value="F:iron-sulfur cluster binding"/>
    <property type="evidence" value="ECO:0007669"/>
    <property type="project" value="InterPro"/>
</dbReference>
<feature type="domain" description="4Fe-4S ferredoxin-type" evidence="1">
    <location>
        <begin position="4"/>
        <end position="33"/>
    </location>
</feature>
<dbReference type="Gene3D" id="1.10.1060.10">
    <property type="entry name" value="Alpha-helical ferredoxin"/>
    <property type="match status" value="1"/>
</dbReference>
<dbReference type="SUPFAM" id="SSF51905">
    <property type="entry name" value="FAD/NAD(P)-binding domain"/>
    <property type="match status" value="1"/>
</dbReference>
<gene>
    <name evidence="2" type="ORF">K8W16_02365</name>
</gene>
<feature type="domain" description="4Fe-4S ferredoxin-type" evidence="1">
    <location>
        <begin position="332"/>
        <end position="361"/>
    </location>
</feature>
<reference evidence="2" key="2">
    <citation type="submission" date="2021-09" db="EMBL/GenBank/DDBJ databases">
        <authorList>
            <person name="Gilroy R."/>
        </authorList>
    </citation>
    <scope>NUCLEOTIDE SEQUENCE</scope>
    <source>
        <strain evidence="2">ChiGjej2B2-19336</strain>
    </source>
</reference>
<dbReference type="PRINTS" id="PR00419">
    <property type="entry name" value="ADXRDTASE"/>
</dbReference>
<organism evidence="2 3">
    <name type="scientific">Mailhella massiliensis</name>
    <dbReference type="NCBI Taxonomy" id="1903261"/>
    <lineage>
        <taxon>Bacteria</taxon>
        <taxon>Pseudomonadati</taxon>
        <taxon>Thermodesulfobacteriota</taxon>
        <taxon>Desulfovibrionia</taxon>
        <taxon>Desulfovibrionales</taxon>
        <taxon>Desulfovibrionaceae</taxon>
        <taxon>Mailhella</taxon>
    </lineage>
</organism>
<dbReference type="PROSITE" id="PS51379">
    <property type="entry name" value="4FE4S_FER_2"/>
    <property type="match status" value="2"/>
</dbReference>
<dbReference type="InterPro" id="IPR036188">
    <property type="entry name" value="FAD/NAD-bd_sf"/>
</dbReference>
<evidence type="ECO:0000313" key="3">
    <source>
        <dbReference type="Proteomes" id="UP000698963"/>
    </source>
</evidence>
<dbReference type="Gene3D" id="3.50.50.60">
    <property type="entry name" value="FAD/NAD(P)-binding domain"/>
    <property type="match status" value="1"/>
</dbReference>